<dbReference type="EMBL" id="PGGS01000202">
    <property type="protein sequence ID" value="PNH07019.1"/>
    <property type="molecule type" value="Genomic_DNA"/>
</dbReference>
<proteinExistence type="predicted"/>
<feature type="compositionally biased region" description="Basic and acidic residues" evidence="1">
    <location>
        <begin position="36"/>
        <end position="50"/>
    </location>
</feature>
<organism evidence="2 3">
    <name type="scientific">Tetrabaena socialis</name>
    <dbReference type="NCBI Taxonomy" id="47790"/>
    <lineage>
        <taxon>Eukaryota</taxon>
        <taxon>Viridiplantae</taxon>
        <taxon>Chlorophyta</taxon>
        <taxon>core chlorophytes</taxon>
        <taxon>Chlorophyceae</taxon>
        <taxon>CS clade</taxon>
        <taxon>Chlamydomonadales</taxon>
        <taxon>Tetrabaenaceae</taxon>
        <taxon>Tetrabaena</taxon>
    </lineage>
</organism>
<dbReference type="OrthoDB" id="186625at2759"/>
<dbReference type="Proteomes" id="UP000236333">
    <property type="component" value="Unassembled WGS sequence"/>
</dbReference>
<protein>
    <submittedName>
        <fullName evidence="2">Uncharacterized protein</fullName>
    </submittedName>
</protein>
<gene>
    <name evidence="2" type="ORF">TSOC_006543</name>
</gene>
<name>A0A2J8A3C0_9CHLO</name>
<evidence type="ECO:0000256" key="1">
    <source>
        <dbReference type="SAM" id="MobiDB-lite"/>
    </source>
</evidence>
<feature type="region of interest" description="Disordered" evidence="1">
    <location>
        <begin position="31"/>
        <end position="55"/>
    </location>
</feature>
<evidence type="ECO:0000313" key="2">
    <source>
        <dbReference type="EMBL" id="PNH07019.1"/>
    </source>
</evidence>
<sequence>TQVYEYFSSLERERVKYMMPVDLLRAIVPTYPPSESHTDRAGSLDGERATGRPQPFWSKAQTSFFKQAGPRSRAYLRASGSLPP</sequence>
<dbReference type="AlphaFoldDB" id="A0A2J8A3C0"/>
<keyword evidence="3" id="KW-1185">Reference proteome</keyword>
<reference evidence="2 3" key="1">
    <citation type="journal article" date="2017" name="Mol. Biol. Evol.">
        <title>The 4-celled Tetrabaena socialis nuclear genome reveals the essential components for genetic control of cell number at the origin of multicellularity in the volvocine lineage.</title>
        <authorList>
            <person name="Featherston J."/>
            <person name="Arakaki Y."/>
            <person name="Hanschen E.R."/>
            <person name="Ferris P.J."/>
            <person name="Michod R.E."/>
            <person name="Olson B.J.S.C."/>
            <person name="Nozaki H."/>
            <person name="Durand P.M."/>
        </authorList>
    </citation>
    <scope>NUCLEOTIDE SEQUENCE [LARGE SCALE GENOMIC DNA]</scope>
    <source>
        <strain evidence="2 3">NIES-571</strain>
    </source>
</reference>
<accession>A0A2J8A3C0</accession>
<evidence type="ECO:0000313" key="3">
    <source>
        <dbReference type="Proteomes" id="UP000236333"/>
    </source>
</evidence>
<feature type="non-terminal residue" evidence="2">
    <location>
        <position position="1"/>
    </location>
</feature>
<comment type="caution">
    <text evidence="2">The sequence shown here is derived from an EMBL/GenBank/DDBJ whole genome shotgun (WGS) entry which is preliminary data.</text>
</comment>